<accession>A0A6I2F2M0</accession>
<feature type="region of interest" description="Disordered" evidence="1">
    <location>
        <begin position="33"/>
        <end position="56"/>
    </location>
</feature>
<dbReference type="AlphaFoldDB" id="A0A6I2F2M0"/>
<dbReference type="PROSITE" id="PS51257">
    <property type="entry name" value="PROKAR_LIPOPROTEIN"/>
    <property type="match status" value="1"/>
</dbReference>
<reference evidence="3 4" key="1">
    <citation type="submission" date="2019-10" db="EMBL/GenBank/DDBJ databases">
        <authorList>
            <person name="Nie G."/>
            <person name="Ming H."/>
            <person name="Yi B."/>
        </authorList>
    </citation>
    <scope>NUCLEOTIDE SEQUENCE [LARGE SCALE GENOMIC DNA]</scope>
    <source>
        <strain evidence="3 4">CFH 90414</strain>
    </source>
</reference>
<keyword evidence="4" id="KW-1185">Reference proteome</keyword>
<dbReference type="Proteomes" id="UP000431080">
    <property type="component" value="Unassembled WGS sequence"/>
</dbReference>
<feature type="chain" id="PRO_5039292168" evidence="2">
    <location>
        <begin position="27"/>
        <end position="186"/>
    </location>
</feature>
<feature type="signal peptide" evidence="2">
    <location>
        <begin position="1"/>
        <end position="26"/>
    </location>
</feature>
<evidence type="ECO:0000256" key="2">
    <source>
        <dbReference type="SAM" id="SignalP"/>
    </source>
</evidence>
<dbReference type="RefSeq" id="WP_153682931.1">
    <property type="nucleotide sequence ID" value="NZ_WJIF01000001.1"/>
</dbReference>
<sequence>MRSIARRSGGVLSQCAVAIVAAIAMAGCSVPEGGPDAPSTTAPAASPPSSTPWEPQIPDPTVAVNVVPAQMGDCPVDPAAHGLVAFVVTSDDDTTPVAVTYPVFRADGSRHVRRMTQPGPVIAVLQTDCTDGVVSSPWEFRATADSGGSLSCTLTYGGKRVVSDSDFVEGDLDPGLEVDCTGHPGM</sequence>
<gene>
    <name evidence="3" type="ORF">GE115_00760</name>
</gene>
<feature type="compositionally biased region" description="Pro residues" evidence="1">
    <location>
        <begin position="45"/>
        <end position="56"/>
    </location>
</feature>
<keyword evidence="2" id="KW-0732">Signal</keyword>
<proteinExistence type="predicted"/>
<protein>
    <submittedName>
        <fullName evidence="3">Uncharacterized protein</fullName>
    </submittedName>
</protein>
<dbReference type="EMBL" id="WJIF01000001">
    <property type="protein sequence ID" value="MRG58411.1"/>
    <property type="molecule type" value="Genomic_DNA"/>
</dbReference>
<evidence type="ECO:0000313" key="4">
    <source>
        <dbReference type="Proteomes" id="UP000431080"/>
    </source>
</evidence>
<organism evidence="3 4">
    <name type="scientific">Agromyces agglutinans</name>
    <dbReference type="NCBI Taxonomy" id="2662258"/>
    <lineage>
        <taxon>Bacteria</taxon>
        <taxon>Bacillati</taxon>
        <taxon>Actinomycetota</taxon>
        <taxon>Actinomycetes</taxon>
        <taxon>Micrococcales</taxon>
        <taxon>Microbacteriaceae</taxon>
        <taxon>Agromyces</taxon>
    </lineage>
</organism>
<name>A0A6I2F2M0_9MICO</name>
<comment type="caution">
    <text evidence="3">The sequence shown here is derived from an EMBL/GenBank/DDBJ whole genome shotgun (WGS) entry which is preliminary data.</text>
</comment>
<evidence type="ECO:0000313" key="3">
    <source>
        <dbReference type="EMBL" id="MRG58411.1"/>
    </source>
</evidence>
<evidence type="ECO:0000256" key="1">
    <source>
        <dbReference type="SAM" id="MobiDB-lite"/>
    </source>
</evidence>